<dbReference type="RefSeq" id="WP_206723789.1">
    <property type="nucleotide sequence ID" value="NZ_CP071090.1"/>
</dbReference>
<sequence length="197" mass="22354">MTKDWQFHFRVLNLLGKLWEESTSEENKEYLGAAMDALYFIMRTGQSHDFDAYRESVETDAPPLVVAAFDTKENAEAWLKKHPNPPSGARVLIAGEYYSVLCDDDLKRRHLVSGLTLEYYLREMLDDGLPPPVATFDTMEQARAWVDSQPEPPRLVVITIAGEPHLVAYHYKVGLRAIYPLSRAAPPGSINYDVEPE</sequence>
<dbReference type="EMBL" id="CP071090">
    <property type="protein sequence ID" value="QSQ22212.1"/>
    <property type="molecule type" value="Genomic_DNA"/>
</dbReference>
<evidence type="ECO:0000313" key="1">
    <source>
        <dbReference type="EMBL" id="QSQ22212.1"/>
    </source>
</evidence>
<keyword evidence="2" id="KW-1185">Reference proteome</keyword>
<organism evidence="1 2">
    <name type="scientific">Pyxidicoccus parkwayensis</name>
    <dbReference type="NCBI Taxonomy" id="2813578"/>
    <lineage>
        <taxon>Bacteria</taxon>
        <taxon>Pseudomonadati</taxon>
        <taxon>Myxococcota</taxon>
        <taxon>Myxococcia</taxon>
        <taxon>Myxococcales</taxon>
        <taxon>Cystobacterineae</taxon>
        <taxon>Myxococcaceae</taxon>
        <taxon>Pyxidicoccus</taxon>
    </lineage>
</organism>
<name>A0ABX7NTL3_9BACT</name>
<accession>A0ABX7NTL3</accession>
<reference evidence="1 2" key="1">
    <citation type="submission" date="2021-02" db="EMBL/GenBank/DDBJ databases">
        <title>De Novo genome assembly of isolated myxobacteria.</title>
        <authorList>
            <person name="Stevens D.C."/>
        </authorList>
    </citation>
    <scope>NUCLEOTIDE SEQUENCE [LARGE SCALE GENOMIC DNA]</scope>
    <source>
        <strain evidence="2">SCPEA02</strain>
    </source>
</reference>
<protein>
    <submittedName>
        <fullName evidence="1">Head protein</fullName>
    </submittedName>
</protein>
<dbReference type="Proteomes" id="UP000662747">
    <property type="component" value="Chromosome"/>
</dbReference>
<evidence type="ECO:0000313" key="2">
    <source>
        <dbReference type="Proteomes" id="UP000662747"/>
    </source>
</evidence>
<gene>
    <name evidence="1" type="ORF">JY651_44990</name>
</gene>
<proteinExistence type="predicted"/>